<dbReference type="AlphaFoldDB" id="A0A8J6CIJ1"/>
<feature type="region of interest" description="Disordered" evidence="1">
    <location>
        <begin position="75"/>
        <end position="121"/>
    </location>
</feature>
<evidence type="ECO:0000313" key="2">
    <source>
        <dbReference type="EMBL" id="KAG8468878.1"/>
    </source>
</evidence>
<accession>A0A8J6CIJ1</accession>
<protein>
    <submittedName>
        <fullName evidence="2">Uncharacterized protein</fullName>
    </submittedName>
</protein>
<keyword evidence="3" id="KW-1185">Reference proteome</keyword>
<comment type="caution">
    <text evidence="2">The sequence shown here is derived from an EMBL/GenBank/DDBJ whole genome shotgun (WGS) entry which is preliminary data.</text>
</comment>
<organism evidence="2 3">
    <name type="scientific">Diacronema lutheri</name>
    <name type="common">Unicellular marine alga</name>
    <name type="synonym">Monochrysis lutheri</name>
    <dbReference type="NCBI Taxonomy" id="2081491"/>
    <lineage>
        <taxon>Eukaryota</taxon>
        <taxon>Haptista</taxon>
        <taxon>Haptophyta</taxon>
        <taxon>Pavlovophyceae</taxon>
        <taxon>Pavlovales</taxon>
        <taxon>Pavlovaceae</taxon>
        <taxon>Diacronema</taxon>
    </lineage>
</organism>
<dbReference type="OrthoDB" id="10535834at2759"/>
<proteinExistence type="predicted"/>
<dbReference type="Proteomes" id="UP000751190">
    <property type="component" value="Unassembled WGS sequence"/>
</dbReference>
<evidence type="ECO:0000256" key="1">
    <source>
        <dbReference type="SAM" id="MobiDB-lite"/>
    </source>
</evidence>
<gene>
    <name evidence="2" type="ORF">KFE25_007396</name>
</gene>
<evidence type="ECO:0000313" key="3">
    <source>
        <dbReference type="Proteomes" id="UP000751190"/>
    </source>
</evidence>
<feature type="region of interest" description="Disordered" evidence="1">
    <location>
        <begin position="1"/>
        <end position="61"/>
    </location>
</feature>
<reference evidence="2" key="1">
    <citation type="submission" date="2021-05" db="EMBL/GenBank/DDBJ databases">
        <title>The genome of the haptophyte Pavlova lutheri (Diacronema luteri, Pavlovales) - a model for lipid biosynthesis in eukaryotic algae.</title>
        <authorList>
            <person name="Hulatt C.J."/>
            <person name="Posewitz M.C."/>
        </authorList>
    </citation>
    <scope>NUCLEOTIDE SEQUENCE</scope>
    <source>
        <strain evidence="2">NIVA-4/92</strain>
    </source>
</reference>
<name>A0A8J6CIJ1_DIALT</name>
<dbReference type="EMBL" id="JAGTXO010000003">
    <property type="protein sequence ID" value="KAG8468878.1"/>
    <property type="molecule type" value="Genomic_DNA"/>
</dbReference>
<feature type="compositionally biased region" description="Basic and acidic residues" evidence="1">
    <location>
        <begin position="30"/>
        <end position="43"/>
    </location>
</feature>
<sequence length="343" mass="36447">MSPRSVRVELPQHFGLPPGTSMIQSFGSTQRRDALGRHGDPDVRGLLGSAPREVSKPTSVAGQFPRAMRFARHEEDAHPGPGAYSPPNIHSNSGSHFPPRSFQRPPTRTGHPPGFNSSAPRELQLGAGREQTPGLIYSPVDAFVSTVHATPSERALASARAGARARWADTAPSAVFATRAPRVGASSIGAESDAPGPAHYNLPAKWPPGPPLVDPARRVTAFSAAEPRFRPTSQGGARVLTGVQGDRRSWPSPSRTYRAASYTGVERPTSSILASSASFAGPPRWRAQRPVAGALGSEQHARAVVKAIAEAPVPAGSQAARWPKGNQYMARFEARWRAVALSE</sequence>